<protein>
    <submittedName>
        <fullName evidence="2">PrsW family intramembrane metalloprotease</fullName>
    </submittedName>
</protein>
<accession>A0A9D1JZG8</accession>
<proteinExistence type="predicted"/>
<reference evidence="2" key="1">
    <citation type="submission" date="2020-10" db="EMBL/GenBank/DDBJ databases">
        <authorList>
            <person name="Gilroy R."/>
        </authorList>
    </citation>
    <scope>NUCLEOTIDE SEQUENCE</scope>
    <source>
        <strain evidence="2">CHK199-13235</strain>
    </source>
</reference>
<comment type="caution">
    <text evidence="2">The sequence shown here is derived from an EMBL/GenBank/DDBJ whole genome shotgun (WGS) entry which is preliminary data.</text>
</comment>
<gene>
    <name evidence="2" type="ORF">IAB51_07290</name>
</gene>
<evidence type="ECO:0000313" key="3">
    <source>
        <dbReference type="Proteomes" id="UP000824002"/>
    </source>
</evidence>
<dbReference type="AlphaFoldDB" id="A0A9D1JZG8"/>
<dbReference type="Proteomes" id="UP000824002">
    <property type="component" value="Unassembled WGS sequence"/>
</dbReference>
<name>A0A9D1JZG8_9FIRM</name>
<sequence>MTYIENVFVCVAAPLLVAALCMGKKYLHFFLFAFAGMGACLAAAYVNTFFAALYGATVFNATAEIAPVVEEAVKLLPLLFYLLVFEPEPEQIRPAILTIAAGFAAFENICYLIQHGAEHLGFLLIRGFGTGAMHIVCGAIVGFGLVYVWRRGWLKAAGTCGLLGAAVIFHGIYNLLIAYGGWVQYVAYALPVLAVIFGKIAGKFFSSLPGRTENETENAP</sequence>
<reference evidence="2" key="2">
    <citation type="journal article" date="2021" name="PeerJ">
        <title>Extensive microbial diversity within the chicken gut microbiome revealed by metagenomics and culture.</title>
        <authorList>
            <person name="Gilroy R."/>
            <person name="Ravi A."/>
            <person name="Getino M."/>
            <person name="Pursley I."/>
            <person name="Horton D.L."/>
            <person name="Alikhan N.F."/>
            <person name="Baker D."/>
            <person name="Gharbi K."/>
            <person name="Hall N."/>
            <person name="Watson M."/>
            <person name="Adriaenssens E.M."/>
            <person name="Foster-Nyarko E."/>
            <person name="Jarju S."/>
            <person name="Secka A."/>
            <person name="Antonio M."/>
            <person name="Oren A."/>
            <person name="Chaudhuri R.R."/>
            <person name="La Ragione R."/>
            <person name="Hildebrand F."/>
            <person name="Pallen M.J."/>
        </authorList>
    </citation>
    <scope>NUCLEOTIDE SEQUENCE</scope>
    <source>
        <strain evidence="2">CHK199-13235</strain>
    </source>
</reference>
<dbReference type="InterPro" id="IPR026898">
    <property type="entry name" value="PrsW"/>
</dbReference>
<feature type="transmembrane region" description="Helical" evidence="1">
    <location>
        <begin position="6"/>
        <end position="22"/>
    </location>
</feature>
<dbReference type="EMBL" id="DVJP01000049">
    <property type="protein sequence ID" value="HIS76599.1"/>
    <property type="molecule type" value="Genomic_DNA"/>
</dbReference>
<keyword evidence="1" id="KW-0472">Membrane</keyword>
<organism evidence="2 3">
    <name type="scientific">Candidatus Merdivicinus excrementipullorum</name>
    <dbReference type="NCBI Taxonomy" id="2840867"/>
    <lineage>
        <taxon>Bacteria</taxon>
        <taxon>Bacillati</taxon>
        <taxon>Bacillota</taxon>
        <taxon>Clostridia</taxon>
        <taxon>Eubacteriales</taxon>
        <taxon>Oscillospiraceae</taxon>
        <taxon>Oscillospiraceae incertae sedis</taxon>
        <taxon>Candidatus Merdivicinus</taxon>
    </lineage>
</organism>
<evidence type="ECO:0000256" key="1">
    <source>
        <dbReference type="SAM" id="Phobius"/>
    </source>
</evidence>
<feature type="transmembrane region" description="Helical" evidence="1">
    <location>
        <begin position="120"/>
        <end position="149"/>
    </location>
</feature>
<keyword evidence="1" id="KW-1133">Transmembrane helix</keyword>
<feature type="transmembrane region" description="Helical" evidence="1">
    <location>
        <begin position="182"/>
        <end position="201"/>
    </location>
</feature>
<keyword evidence="2" id="KW-0378">Hydrolase</keyword>
<keyword evidence="2" id="KW-0645">Protease</keyword>
<feature type="transmembrane region" description="Helical" evidence="1">
    <location>
        <begin position="156"/>
        <end position="176"/>
    </location>
</feature>
<dbReference type="Pfam" id="PF13367">
    <property type="entry name" value="PrsW-protease"/>
    <property type="match status" value="1"/>
</dbReference>
<keyword evidence="2" id="KW-0482">Metalloprotease</keyword>
<dbReference type="GO" id="GO:0008237">
    <property type="term" value="F:metallopeptidase activity"/>
    <property type="evidence" value="ECO:0007669"/>
    <property type="project" value="UniProtKB-KW"/>
</dbReference>
<feature type="transmembrane region" description="Helical" evidence="1">
    <location>
        <begin position="29"/>
        <end position="53"/>
    </location>
</feature>
<evidence type="ECO:0000313" key="2">
    <source>
        <dbReference type="EMBL" id="HIS76599.1"/>
    </source>
</evidence>
<keyword evidence="1" id="KW-0812">Transmembrane</keyword>